<reference evidence="1 2" key="1">
    <citation type="submission" date="2013-10" db="EMBL/GenBank/DDBJ databases">
        <authorList>
            <consortium name="International Citrus Genome Consortium"/>
            <person name="Jenkins J."/>
            <person name="Schmutz J."/>
            <person name="Prochnik S."/>
            <person name="Rokhsar D."/>
            <person name="Gmitter F."/>
            <person name="Ollitrault P."/>
            <person name="Machado M."/>
            <person name="Talon M."/>
            <person name="Wincker P."/>
            <person name="Jaillon O."/>
            <person name="Morgante M."/>
        </authorList>
    </citation>
    <scope>NUCLEOTIDE SEQUENCE</scope>
    <source>
        <strain evidence="2">cv. Clemenules</strain>
    </source>
</reference>
<name>V4T0Z1_CITCL</name>
<dbReference type="AlphaFoldDB" id="V4T0Z1"/>
<dbReference type="EMBL" id="KI536799">
    <property type="protein sequence ID" value="ESR45050.1"/>
    <property type="molecule type" value="Genomic_DNA"/>
</dbReference>
<evidence type="ECO:0000313" key="1">
    <source>
        <dbReference type="EMBL" id="ESR45050.1"/>
    </source>
</evidence>
<evidence type="ECO:0008006" key="3">
    <source>
        <dbReference type="Google" id="ProtNLM"/>
    </source>
</evidence>
<evidence type="ECO:0000313" key="2">
    <source>
        <dbReference type="Proteomes" id="UP000030687"/>
    </source>
</evidence>
<sequence>MASIACRNVPERVRVVVRLQPRNAEETVTDVDFTDYVALQTELKRLKLRKNNWNSDTYEFDE</sequence>
<gene>
    <name evidence="1" type="ORF">CICLE_v10003439mg</name>
</gene>
<dbReference type="InParanoid" id="V4T0Z1"/>
<proteinExistence type="predicted"/>
<accession>V4T0Z1</accession>
<dbReference type="STRING" id="85681.V4T0Z1"/>
<keyword evidence="2" id="KW-1185">Reference proteome</keyword>
<dbReference type="Proteomes" id="UP000030687">
    <property type="component" value="Unassembled WGS sequence"/>
</dbReference>
<dbReference type="Gramene" id="ESR45050">
    <property type="protein sequence ID" value="ESR45050"/>
    <property type="gene ID" value="CICLE_v10003439mg"/>
</dbReference>
<protein>
    <recommendedName>
        <fullName evidence="3">Kinesin motor domain-containing protein</fullName>
    </recommendedName>
</protein>
<organism evidence="1 2">
    <name type="scientific">Citrus clementina</name>
    <name type="common">Clementine</name>
    <name type="synonym">Citrus deliciosa x Citrus sinensis</name>
    <dbReference type="NCBI Taxonomy" id="85681"/>
    <lineage>
        <taxon>Eukaryota</taxon>
        <taxon>Viridiplantae</taxon>
        <taxon>Streptophyta</taxon>
        <taxon>Embryophyta</taxon>
        <taxon>Tracheophyta</taxon>
        <taxon>Spermatophyta</taxon>
        <taxon>Magnoliopsida</taxon>
        <taxon>eudicotyledons</taxon>
        <taxon>Gunneridae</taxon>
        <taxon>Pentapetalae</taxon>
        <taxon>rosids</taxon>
        <taxon>malvids</taxon>
        <taxon>Sapindales</taxon>
        <taxon>Rutaceae</taxon>
        <taxon>Aurantioideae</taxon>
        <taxon>Citrus</taxon>
    </lineage>
</organism>
<dbReference type="KEGG" id="cic:CICLE_v10003439mg"/>
<dbReference type="eggNOG" id="KOG0240">
    <property type="taxonomic scope" value="Eukaryota"/>
</dbReference>
<feature type="non-terminal residue" evidence="1">
    <location>
        <position position="62"/>
    </location>
</feature>